<organism evidence="2 3">
    <name type="scientific">Bombardia bombarda</name>
    <dbReference type="NCBI Taxonomy" id="252184"/>
    <lineage>
        <taxon>Eukaryota</taxon>
        <taxon>Fungi</taxon>
        <taxon>Dikarya</taxon>
        <taxon>Ascomycota</taxon>
        <taxon>Pezizomycotina</taxon>
        <taxon>Sordariomycetes</taxon>
        <taxon>Sordariomycetidae</taxon>
        <taxon>Sordariales</taxon>
        <taxon>Lasiosphaeriaceae</taxon>
        <taxon>Bombardia</taxon>
    </lineage>
</organism>
<accession>A0AA39XIZ4</accession>
<dbReference type="Proteomes" id="UP001174934">
    <property type="component" value="Unassembled WGS sequence"/>
</dbReference>
<gene>
    <name evidence="2" type="ORF">B0T17DRAFT_594577</name>
</gene>
<proteinExistence type="predicted"/>
<dbReference type="EMBL" id="JAULSR010000001">
    <property type="protein sequence ID" value="KAK0634794.1"/>
    <property type="molecule type" value="Genomic_DNA"/>
</dbReference>
<evidence type="ECO:0000256" key="1">
    <source>
        <dbReference type="SAM" id="MobiDB-lite"/>
    </source>
</evidence>
<feature type="region of interest" description="Disordered" evidence="1">
    <location>
        <begin position="194"/>
        <end position="236"/>
    </location>
</feature>
<reference evidence="2" key="1">
    <citation type="submission" date="2023-06" db="EMBL/GenBank/DDBJ databases">
        <title>Genome-scale phylogeny and comparative genomics of the fungal order Sordariales.</title>
        <authorList>
            <consortium name="Lawrence Berkeley National Laboratory"/>
            <person name="Hensen N."/>
            <person name="Bonometti L."/>
            <person name="Westerberg I."/>
            <person name="Brannstrom I.O."/>
            <person name="Guillou S."/>
            <person name="Cros-Aarteil S."/>
            <person name="Calhoun S."/>
            <person name="Haridas S."/>
            <person name="Kuo A."/>
            <person name="Mondo S."/>
            <person name="Pangilinan J."/>
            <person name="Riley R."/>
            <person name="LaButti K."/>
            <person name="Andreopoulos B."/>
            <person name="Lipzen A."/>
            <person name="Chen C."/>
            <person name="Yanf M."/>
            <person name="Daum C."/>
            <person name="Ng V."/>
            <person name="Clum A."/>
            <person name="Steindorff A."/>
            <person name="Ohm R."/>
            <person name="Martin F."/>
            <person name="Silar P."/>
            <person name="Natvig D."/>
            <person name="Lalanne C."/>
            <person name="Gautier V."/>
            <person name="Ament-velasquez S.L."/>
            <person name="Kruys A."/>
            <person name="Hutchinson M.I."/>
            <person name="Powell A.J."/>
            <person name="Barry K."/>
            <person name="Miller A.N."/>
            <person name="Grigoriev I.V."/>
            <person name="Debuchy R."/>
            <person name="Gladieux P."/>
            <person name="Thoren M.H."/>
            <person name="Johannesson H."/>
        </authorList>
    </citation>
    <scope>NUCLEOTIDE SEQUENCE</scope>
    <source>
        <strain evidence="2">SMH3391-2</strain>
    </source>
</reference>
<sequence>MRNPERTGGHEKIACARIQYQVQTCKGRPFRRFGMRVRGSRGHEPHHLVTFAQSMSTPGDAVLSFRWYYIRGLDGSSQYRARCSSPIRNVRKDTLGRFYGSPGDGKAVLFPGTLGKVLHSICSDALLTGMQQTACVVGSLIRFTSDLLHVAARPPPLAGRGIPRVQPPRKWKNFVLRSRDDTFLEHFLLETRVSQAKPRPKPRRSRPQVAIHPTIHHPSRLNRLNRPSADLPDITDQPPVVKERLISAAACIRRNGMPKEGGPLLSAR</sequence>
<evidence type="ECO:0000313" key="2">
    <source>
        <dbReference type="EMBL" id="KAK0634794.1"/>
    </source>
</evidence>
<keyword evidence="3" id="KW-1185">Reference proteome</keyword>
<comment type="caution">
    <text evidence="2">The sequence shown here is derived from an EMBL/GenBank/DDBJ whole genome shotgun (WGS) entry which is preliminary data.</text>
</comment>
<protein>
    <submittedName>
        <fullName evidence="2">Uncharacterized protein</fullName>
    </submittedName>
</protein>
<name>A0AA39XIZ4_9PEZI</name>
<dbReference type="AlphaFoldDB" id="A0AA39XIZ4"/>
<evidence type="ECO:0000313" key="3">
    <source>
        <dbReference type="Proteomes" id="UP001174934"/>
    </source>
</evidence>